<dbReference type="GO" id="GO:0003677">
    <property type="term" value="F:DNA binding"/>
    <property type="evidence" value="ECO:0007669"/>
    <property type="project" value="InterPro"/>
</dbReference>
<dbReference type="InterPro" id="IPR011257">
    <property type="entry name" value="DNA_glycosylase"/>
</dbReference>
<dbReference type="Pfam" id="PF00633">
    <property type="entry name" value="HHH"/>
    <property type="match status" value="1"/>
</dbReference>
<dbReference type="InterPro" id="IPR000445">
    <property type="entry name" value="HhH_motif"/>
</dbReference>
<dbReference type="Proteomes" id="UP001181693">
    <property type="component" value="Unassembled WGS sequence"/>
</dbReference>
<name>A0AAV2ZRE9_PYXAD</name>
<protein>
    <submittedName>
        <fullName evidence="3">Uncharacterized protein</fullName>
    </submittedName>
</protein>
<comment type="caution">
    <text evidence="3">The sequence shown here is derived from an EMBL/GenBank/DDBJ whole genome shotgun (WGS) entry which is preliminary data.</text>
</comment>
<evidence type="ECO:0000313" key="4">
    <source>
        <dbReference type="Proteomes" id="UP001181693"/>
    </source>
</evidence>
<keyword evidence="1" id="KW-0227">DNA damage</keyword>
<dbReference type="PANTHER" id="PTHR21521">
    <property type="entry name" value="AMUN, ISOFORM A"/>
    <property type="match status" value="1"/>
</dbReference>
<dbReference type="AlphaFoldDB" id="A0AAV2ZRE9"/>
<dbReference type="GO" id="GO:0140097">
    <property type="term" value="F:catalytic activity, acting on DNA"/>
    <property type="evidence" value="ECO:0007669"/>
    <property type="project" value="UniProtKB-ARBA"/>
</dbReference>
<keyword evidence="2" id="KW-0234">DNA repair</keyword>
<dbReference type="PANTHER" id="PTHR21521:SF0">
    <property type="entry name" value="AMUN, ISOFORM A"/>
    <property type="match status" value="1"/>
</dbReference>
<gene>
    <name evidence="3" type="ORF">GDO54_015077</name>
</gene>
<organism evidence="3 4">
    <name type="scientific">Pyxicephalus adspersus</name>
    <name type="common">African bullfrog</name>
    <dbReference type="NCBI Taxonomy" id="30357"/>
    <lineage>
        <taxon>Eukaryota</taxon>
        <taxon>Metazoa</taxon>
        <taxon>Chordata</taxon>
        <taxon>Craniata</taxon>
        <taxon>Vertebrata</taxon>
        <taxon>Euteleostomi</taxon>
        <taxon>Amphibia</taxon>
        <taxon>Batrachia</taxon>
        <taxon>Anura</taxon>
        <taxon>Neobatrachia</taxon>
        <taxon>Ranoidea</taxon>
        <taxon>Pyxicephalidae</taxon>
        <taxon>Pyxicephalinae</taxon>
        <taxon>Pyxicephalus</taxon>
    </lineage>
</organism>
<proteinExistence type="predicted"/>
<evidence type="ECO:0000256" key="1">
    <source>
        <dbReference type="ARBA" id="ARBA00022763"/>
    </source>
</evidence>
<sequence length="225" mass="25716">MALMSGLFQCSDLTKWQRVSDIYWDVVGAMGAKKKRLVELDRWFQEELPGVINARPQKFLKLEELVKLMEWKLLRGKFRPRLQQMAASNPESTVESCTKKAFQRLPDVSAAIEELCQLKGIGPATASAVLCAGAPESVAFMADEAVESLPGLVPIQYNLKHYLRFLEEIRKKAETLNAESEERNWSPHRVELCLWTWKVGQKLCPELLETLNEEKEKPAKKQKTK</sequence>
<dbReference type="EMBL" id="DYDO01000008">
    <property type="protein sequence ID" value="DBA19211.1"/>
    <property type="molecule type" value="Genomic_DNA"/>
</dbReference>
<evidence type="ECO:0000313" key="3">
    <source>
        <dbReference type="EMBL" id="DBA19211.1"/>
    </source>
</evidence>
<dbReference type="Gene3D" id="1.10.340.30">
    <property type="entry name" value="Hypothetical protein, domain 2"/>
    <property type="match status" value="1"/>
</dbReference>
<reference evidence="3" key="1">
    <citation type="thesis" date="2020" institute="ProQuest LLC" country="789 East Eisenhower Parkway, Ann Arbor, MI, USA">
        <title>Comparative Genomics and Chromosome Evolution.</title>
        <authorList>
            <person name="Mudd A.B."/>
        </authorList>
    </citation>
    <scope>NUCLEOTIDE SEQUENCE</scope>
    <source>
        <strain evidence="3">1538</strain>
        <tissue evidence="3">Blood</tissue>
    </source>
</reference>
<accession>A0AAV2ZRE9</accession>
<dbReference type="GO" id="GO:0016787">
    <property type="term" value="F:hydrolase activity"/>
    <property type="evidence" value="ECO:0007669"/>
    <property type="project" value="UniProtKB-ARBA"/>
</dbReference>
<dbReference type="GO" id="GO:0006281">
    <property type="term" value="P:DNA repair"/>
    <property type="evidence" value="ECO:0007669"/>
    <property type="project" value="UniProtKB-KW"/>
</dbReference>
<evidence type="ECO:0000256" key="2">
    <source>
        <dbReference type="ARBA" id="ARBA00023204"/>
    </source>
</evidence>
<dbReference type="SUPFAM" id="SSF48150">
    <property type="entry name" value="DNA-glycosylase"/>
    <property type="match status" value="1"/>
</dbReference>
<keyword evidence="4" id="KW-1185">Reference proteome</keyword>